<dbReference type="RefSeq" id="WP_164211873.1">
    <property type="nucleotide sequence ID" value="NZ_JAAGSC010000043.1"/>
</dbReference>
<comment type="subunit">
    <text evidence="6">Component of the lipopolysaccharide transport and assembly complex. Interacts with LptD.</text>
</comment>
<reference evidence="7 8" key="1">
    <citation type="submission" date="2020-02" db="EMBL/GenBank/DDBJ databases">
        <authorList>
            <person name="Zhang X.-Y."/>
        </authorList>
    </citation>
    <scope>NUCLEOTIDE SEQUENCE [LARGE SCALE GENOMIC DNA]</scope>
    <source>
        <strain evidence="7 8">C33</strain>
    </source>
</reference>
<dbReference type="GO" id="GO:0043165">
    <property type="term" value="P:Gram-negative-bacterium-type cell outer membrane assembly"/>
    <property type="evidence" value="ECO:0007669"/>
    <property type="project" value="UniProtKB-UniRule"/>
</dbReference>
<evidence type="ECO:0000256" key="2">
    <source>
        <dbReference type="ARBA" id="ARBA00023136"/>
    </source>
</evidence>
<keyword evidence="5 6" id="KW-0449">Lipoprotein</keyword>
<sequence length="167" mass="18684">MRRAAFAWSSAGLAILLLAGCGFQLRGEARLPEAMARTWLVVPDANSAFARELALRLQADGVELSEGQDSASAVLRIHSERMRSEPLTISGQARVREFLLVFELDFELRNADDEPLIGRETLRLSREYSFDEQAILAASREEEFLRADLRRSMAAQVIRRLEAVPAP</sequence>
<organism evidence="7 8">
    <name type="scientific">Wenzhouxiangella limi</name>
    <dbReference type="NCBI Taxonomy" id="2707351"/>
    <lineage>
        <taxon>Bacteria</taxon>
        <taxon>Pseudomonadati</taxon>
        <taxon>Pseudomonadota</taxon>
        <taxon>Gammaproteobacteria</taxon>
        <taxon>Chromatiales</taxon>
        <taxon>Wenzhouxiangellaceae</taxon>
        <taxon>Wenzhouxiangella</taxon>
    </lineage>
</organism>
<dbReference type="PANTHER" id="PTHR38098:SF1">
    <property type="entry name" value="LPS-ASSEMBLY LIPOPROTEIN LPTE"/>
    <property type="match status" value="1"/>
</dbReference>
<dbReference type="PANTHER" id="PTHR38098">
    <property type="entry name" value="LPS-ASSEMBLY LIPOPROTEIN LPTE"/>
    <property type="match status" value="1"/>
</dbReference>
<dbReference type="GO" id="GO:0015920">
    <property type="term" value="P:lipopolysaccharide transport"/>
    <property type="evidence" value="ECO:0007669"/>
    <property type="project" value="TreeGrafter"/>
</dbReference>
<dbReference type="GO" id="GO:0009279">
    <property type="term" value="C:cell outer membrane"/>
    <property type="evidence" value="ECO:0007669"/>
    <property type="project" value="UniProtKB-SubCell"/>
</dbReference>
<dbReference type="GO" id="GO:0001530">
    <property type="term" value="F:lipopolysaccharide binding"/>
    <property type="evidence" value="ECO:0007669"/>
    <property type="project" value="TreeGrafter"/>
</dbReference>
<keyword evidence="1 6" id="KW-0732">Signal</keyword>
<evidence type="ECO:0000256" key="6">
    <source>
        <dbReference type="HAMAP-Rule" id="MF_01186"/>
    </source>
</evidence>
<dbReference type="GO" id="GO:1990351">
    <property type="term" value="C:transporter complex"/>
    <property type="evidence" value="ECO:0007669"/>
    <property type="project" value="TreeGrafter"/>
</dbReference>
<keyword evidence="8" id="KW-1185">Reference proteome</keyword>
<dbReference type="PROSITE" id="PS51257">
    <property type="entry name" value="PROKAR_LIPOPROTEIN"/>
    <property type="match status" value="1"/>
</dbReference>
<keyword evidence="3 6" id="KW-0564">Palmitate</keyword>
<evidence type="ECO:0000256" key="3">
    <source>
        <dbReference type="ARBA" id="ARBA00023139"/>
    </source>
</evidence>
<keyword evidence="2 6" id="KW-0472">Membrane</keyword>
<comment type="similarity">
    <text evidence="6">Belongs to the LptE lipoprotein family.</text>
</comment>
<comment type="function">
    <text evidence="6">Together with LptD, is involved in the assembly of lipopolysaccharide (LPS) at the surface of the outer membrane. Required for the proper assembly of LptD. Binds LPS and may serve as the LPS recognition site at the outer membrane.</text>
</comment>
<dbReference type="AlphaFoldDB" id="A0A845UYI7"/>
<dbReference type="EMBL" id="JAAGSC010000043">
    <property type="protein sequence ID" value="NDY96477.1"/>
    <property type="molecule type" value="Genomic_DNA"/>
</dbReference>
<evidence type="ECO:0000256" key="4">
    <source>
        <dbReference type="ARBA" id="ARBA00023237"/>
    </source>
</evidence>
<dbReference type="InterPro" id="IPR007485">
    <property type="entry name" value="LPS_assembly_LptE"/>
</dbReference>
<proteinExistence type="inferred from homology"/>
<keyword evidence="4 6" id="KW-0998">Cell outer membrane</keyword>
<evidence type="ECO:0000313" key="8">
    <source>
        <dbReference type="Proteomes" id="UP000484885"/>
    </source>
</evidence>
<comment type="subcellular location">
    <subcellularLocation>
        <location evidence="6">Cell outer membrane</location>
        <topology evidence="6">Lipid-anchor</topology>
    </subcellularLocation>
</comment>
<gene>
    <name evidence="6" type="primary">lptE</name>
    <name evidence="7" type="ORF">G3I74_12120</name>
</gene>
<evidence type="ECO:0000313" key="7">
    <source>
        <dbReference type="EMBL" id="NDY96477.1"/>
    </source>
</evidence>
<protein>
    <recommendedName>
        <fullName evidence="6">LPS-assembly lipoprotein LptE</fullName>
    </recommendedName>
</protein>
<evidence type="ECO:0000256" key="1">
    <source>
        <dbReference type="ARBA" id="ARBA00022729"/>
    </source>
</evidence>
<dbReference type="Pfam" id="PF04390">
    <property type="entry name" value="LptE"/>
    <property type="match status" value="1"/>
</dbReference>
<comment type="caution">
    <text evidence="7">The sequence shown here is derived from an EMBL/GenBank/DDBJ whole genome shotgun (WGS) entry which is preliminary data.</text>
</comment>
<name>A0A845UYI7_9GAMM</name>
<evidence type="ECO:0000256" key="5">
    <source>
        <dbReference type="ARBA" id="ARBA00023288"/>
    </source>
</evidence>
<dbReference type="HAMAP" id="MF_01186">
    <property type="entry name" value="LPS_assembly_LptE"/>
    <property type="match status" value="1"/>
</dbReference>
<dbReference type="Proteomes" id="UP000484885">
    <property type="component" value="Unassembled WGS sequence"/>
</dbReference>
<dbReference type="Gene3D" id="3.30.160.150">
    <property type="entry name" value="Lipoprotein like domain"/>
    <property type="match status" value="1"/>
</dbReference>
<accession>A0A845UYI7</accession>